<feature type="region of interest" description="Disordered" evidence="5">
    <location>
        <begin position="132"/>
        <end position="208"/>
    </location>
</feature>
<dbReference type="EMBL" id="LGRX02021630">
    <property type="protein sequence ID" value="KAK3256468.1"/>
    <property type="molecule type" value="Genomic_DNA"/>
</dbReference>
<feature type="compositionally biased region" description="Low complexity" evidence="5">
    <location>
        <begin position="135"/>
        <end position="150"/>
    </location>
</feature>
<evidence type="ECO:0000256" key="5">
    <source>
        <dbReference type="SAM" id="MobiDB-lite"/>
    </source>
</evidence>
<evidence type="ECO:0000313" key="8">
    <source>
        <dbReference type="Proteomes" id="UP001190700"/>
    </source>
</evidence>
<keyword evidence="1" id="KW-0479">Metal-binding</keyword>
<evidence type="ECO:0000256" key="4">
    <source>
        <dbReference type="PROSITE-ProRule" id="PRU00175"/>
    </source>
</evidence>
<dbReference type="AlphaFoldDB" id="A0AAE0FBM1"/>
<dbReference type="InterPro" id="IPR018957">
    <property type="entry name" value="Znf_C3HC4_RING-type"/>
</dbReference>
<proteinExistence type="predicted"/>
<organism evidence="7 8">
    <name type="scientific">Cymbomonas tetramitiformis</name>
    <dbReference type="NCBI Taxonomy" id="36881"/>
    <lineage>
        <taxon>Eukaryota</taxon>
        <taxon>Viridiplantae</taxon>
        <taxon>Chlorophyta</taxon>
        <taxon>Pyramimonadophyceae</taxon>
        <taxon>Pyramimonadales</taxon>
        <taxon>Pyramimonadaceae</taxon>
        <taxon>Cymbomonas</taxon>
    </lineage>
</organism>
<keyword evidence="3" id="KW-0862">Zinc</keyword>
<dbReference type="PROSITE" id="PS50089">
    <property type="entry name" value="ZF_RING_2"/>
    <property type="match status" value="1"/>
</dbReference>
<protein>
    <recommendedName>
        <fullName evidence="6">RING-type domain-containing protein</fullName>
    </recommendedName>
</protein>
<evidence type="ECO:0000259" key="6">
    <source>
        <dbReference type="PROSITE" id="PS50089"/>
    </source>
</evidence>
<comment type="caution">
    <text evidence="7">The sequence shown here is derived from an EMBL/GenBank/DDBJ whole genome shotgun (WGS) entry which is preliminary data.</text>
</comment>
<evidence type="ECO:0000256" key="3">
    <source>
        <dbReference type="ARBA" id="ARBA00022833"/>
    </source>
</evidence>
<name>A0AAE0FBM1_9CHLO</name>
<dbReference type="GO" id="GO:0008270">
    <property type="term" value="F:zinc ion binding"/>
    <property type="evidence" value="ECO:0007669"/>
    <property type="project" value="UniProtKB-KW"/>
</dbReference>
<dbReference type="SMART" id="SM00184">
    <property type="entry name" value="RING"/>
    <property type="match status" value="1"/>
</dbReference>
<dbReference type="InterPro" id="IPR001841">
    <property type="entry name" value="Znf_RING"/>
</dbReference>
<keyword evidence="2 4" id="KW-0863">Zinc-finger</keyword>
<evidence type="ECO:0000256" key="1">
    <source>
        <dbReference type="ARBA" id="ARBA00022723"/>
    </source>
</evidence>
<feature type="compositionally biased region" description="Low complexity" evidence="5">
    <location>
        <begin position="165"/>
        <end position="179"/>
    </location>
</feature>
<dbReference type="InterPro" id="IPR017907">
    <property type="entry name" value="Znf_RING_CS"/>
</dbReference>
<evidence type="ECO:0000313" key="7">
    <source>
        <dbReference type="EMBL" id="KAK3256468.1"/>
    </source>
</evidence>
<sequence length="309" mass="33143">MEAPILNGVKKTGFISHLKERLGDTYPLLQQISINFQRGEMDAETYCEIALDILQGDTQTFKQLIDRLPDERVRQSVVCCLPEENRGFKTSPPQENAEASSRRESEAPVCSASSAAAQTLSNRVPHHPIQTEYLSKSSTQVPVSSSHVTTMSARPPELNNSCGGASASPQPAPRPQLSQKQPAEPLPSPPSIRDNLKEQLSHNPAPAAPQCAATSGGCPSPCPVCLDEPPDLSCKPCGHHLCTGCLQLWQYQFANPSYHIAGADPSYRTAAKRGGSLSGGKLELPCPLCRVPILAYTKLSAGTCSHPKA</sequence>
<keyword evidence="8" id="KW-1185">Reference proteome</keyword>
<feature type="region of interest" description="Disordered" evidence="5">
    <location>
        <begin position="84"/>
        <end position="114"/>
    </location>
</feature>
<dbReference type="SUPFAM" id="SSF57850">
    <property type="entry name" value="RING/U-box"/>
    <property type="match status" value="1"/>
</dbReference>
<dbReference type="InterPro" id="IPR013083">
    <property type="entry name" value="Znf_RING/FYVE/PHD"/>
</dbReference>
<dbReference type="Proteomes" id="UP001190700">
    <property type="component" value="Unassembled WGS sequence"/>
</dbReference>
<dbReference type="Pfam" id="PF00097">
    <property type="entry name" value="zf-C3HC4"/>
    <property type="match status" value="1"/>
</dbReference>
<feature type="domain" description="RING-type" evidence="6">
    <location>
        <begin position="222"/>
        <end position="290"/>
    </location>
</feature>
<accession>A0AAE0FBM1</accession>
<reference evidence="7 8" key="1">
    <citation type="journal article" date="2015" name="Genome Biol. Evol.">
        <title>Comparative Genomics of a Bacterivorous Green Alga Reveals Evolutionary Causalities and Consequences of Phago-Mixotrophic Mode of Nutrition.</title>
        <authorList>
            <person name="Burns J.A."/>
            <person name="Paasch A."/>
            <person name="Narechania A."/>
            <person name="Kim E."/>
        </authorList>
    </citation>
    <scope>NUCLEOTIDE SEQUENCE [LARGE SCALE GENOMIC DNA]</scope>
    <source>
        <strain evidence="7 8">PLY_AMNH</strain>
    </source>
</reference>
<evidence type="ECO:0000256" key="2">
    <source>
        <dbReference type="ARBA" id="ARBA00022771"/>
    </source>
</evidence>
<dbReference type="Gene3D" id="3.30.40.10">
    <property type="entry name" value="Zinc/RING finger domain, C3HC4 (zinc finger)"/>
    <property type="match status" value="1"/>
</dbReference>
<dbReference type="PROSITE" id="PS00518">
    <property type="entry name" value="ZF_RING_1"/>
    <property type="match status" value="1"/>
</dbReference>
<gene>
    <name evidence="7" type="ORF">CYMTET_34398</name>
</gene>